<evidence type="ECO:0000313" key="2">
    <source>
        <dbReference type="Proteomes" id="UP001234178"/>
    </source>
</evidence>
<name>A0ABR0AB32_9CRUS</name>
<dbReference type="EMBL" id="JAOYFB010000037">
    <property type="protein sequence ID" value="KAK4022347.1"/>
    <property type="molecule type" value="Genomic_DNA"/>
</dbReference>
<organism evidence="1 2">
    <name type="scientific">Daphnia magna</name>
    <dbReference type="NCBI Taxonomy" id="35525"/>
    <lineage>
        <taxon>Eukaryota</taxon>
        <taxon>Metazoa</taxon>
        <taxon>Ecdysozoa</taxon>
        <taxon>Arthropoda</taxon>
        <taxon>Crustacea</taxon>
        <taxon>Branchiopoda</taxon>
        <taxon>Diplostraca</taxon>
        <taxon>Cladocera</taxon>
        <taxon>Anomopoda</taxon>
        <taxon>Daphniidae</taxon>
        <taxon>Daphnia</taxon>
    </lineage>
</organism>
<keyword evidence="2" id="KW-1185">Reference proteome</keyword>
<sequence length="60" mass="6471">MAERLGPCVAYGDHFLSRITTPTQEIADGIGTTEATTPKVNSQPDSAHCCHKLLLYQLGL</sequence>
<reference evidence="1 2" key="1">
    <citation type="journal article" date="2023" name="Nucleic Acids Res.">
        <title>The hologenome of Daphnia magna reveals possible DNA methylation and microbiome-mediated evolution of the host genome.</title>
        <authorList>
            <person name="Chaturvedi A."/>
            <person name="Li X."/>
            <person name="Dhandapani V."/>
            <person name="Marshall H."/>
            <person name="Kissane S."/>
            <person name="Cuenca-Cambronero M."/>
            <person name="Asole G."/>
            <person name="Calvet F."/>
            <person name="Ruiz-Romero M."/>
            <person name="Marangio P."/>
            <person name="Guigo R."/>
            <person name="Rago D."/>
            <person name="Mirbahai L."/>
            <person name="Eastwood N."/>
            <person name="Colbourne J.K."/>
            <person name="Zhou J."/>
            <person name="Mallon E."/>
            <person name="Orsini L."/>
        </authorList>
    </citation>
    <scope>NUCLEOTIDE SEQUENCE [LARGE SCALE GENOMIC DNA]</scope>
    <source>
        <strain evidence="1">LRV0_1</strain>
    </source>
</reference>
<accession>A0ABR0AB32</accession>
<protein>
    <submittedName>
        <fullName evidence="1">Uncharacterized protein</fullName>
    </submittedName>
</protein>
<evidence type="ECO:0000313" key="1">
    <source>
        <dbReference type="EMBL" id="KAK4022347.1"/>
    </source>
</evidence>
<comment type="caution">
    <text evidence="1">The sequence shown here is derived from an EMBL/GenBank/DDBJ whole genome shotgun (WGS) entry which is preliminary data.</text>
</comment>
<dbReference type="Proteomes" id="UP001234178">
    <property type="component" value="Unassembled WGS sequence"/>
</dbReference>
<gene>
    <name evidence="1" type="ORF">OUZ56_007818</name>
</gene>
<proteinExistence type="predicted"/>